<evidence type="ECO:0000256" key="7">
    <source>
        <dbReference type="SAM" id="MobiDB-lite"/>
    </source>
</evidence>
<dbReference type="Gene3D" id="3.10.200.10">
    <property type="entry name" value="Alpha carbonic anhydrase"/>
    <property type="match status" value="1"/>
</dbReference>
<keyword evidence="4" id="KW-0862">Zinc</keyword>
<evidence type="ECO:0000256" key="5">
    <source>
        <dbReference type="ARBA" id="ARBA00023239"/>
    </source>
</evidence>
<dbReference type="InterPro" id="IPR001148">
    <property type="entry name" value="CA_dom"/>
</dbReference>
<dbReference type="PANTHER" id="PTHR18952:SF265">
    <property type="entry name" value="CARBONIC ANHYDRASE"/>
    <property type="match status" value="1"/>
</dbReference>
<keyword evidence="3" id="KW-0479">Metal-binding</keyword>
<evidence type="ECO:0000256" key="3">
    <source>
        <dbReference type="ARBA" id="ARBA00022723"/>
    </source>
</evidence>
<feature type="region of interest" description="Disordered" evidence="7">
    <location>
        <begin position="1"/>
        <end position="79"/>
    </location>
</feature>
<name>A0ABN9UMK6_9DINO</name>
<feature type="non-terminal residue" evidence="9">
    <location>
        <position position="1"/>
    </location>
</feature>
<comment type="catalytic activity">
    <reaction evidence="6">
        <text>hydrogencarbonate + H(+) = CO2 + H2O</text>
        <dbReference type="Rhea" id="RHEA:10748"/>
        <dbReference type="ChEBI" id="CHEBI:15377"/>
        <dbReference type="ChEBI" id="CHEBI:15378"/>
        <dbReference type="ChEBI" id="CHEBI:16526"/>
        <dbReference type="ChEBI" id="CHEBI:17544"/>
        <dbReference type="EC" id="4.2.1.1"/>
    </reaction>
</comment>
<protein>
    <recommendedName>
        <fullName evidence="2">carbonic anhydrase</fullName>
        <ecNumber evidence="2">4.2.1.1</ecNumber>
    </recommendedName>
</protein>
<evidence type="ECO:0000259" key="8">
    <source>
        <dbReference type="PROSITE" id="PS51144"/>
    </source>
</evidence>
<dbReference type="InterPro" id="IPR023561">
    <property type="entry name" value="Carbonic_anhydrase_a-class"/>
</dbReference>
<evidence type="ECO:0000256" key="6">
    <source>
        <dbReference type="ARBA" id="ARBA00048348"/>
    </source>
</evidence>
<dbReference type="EC" id="4.2.1.1" evidence="2"/>
<evidence type="ECO:0000313" key="10">
    <source>
        <dbReference type="Proteomes" id="UP001189429"/>
    </source>
</evidence>
<keyword evidence="5" id="KW-0456">Lyase</keyword>
<gene>
    <name evidence="9" type="ORF">PCOR1329_LOCUS49385</name>
</gene>
<feature type="domain" description="Alpha-carbonic anhydrase" evidence="8">
    <location>
        <begin position="74"/>
        <end position="338"/>
    </location>
</feature>
<feature type="compositionally biased region" description="Low complexity" evidence="7">
    <location>
        <begin position="1"/>
        <end position="11"/>
    </location>
</feature>
<dbReference type="PANTHER" id="PTHR18952">
    <property type="entry name" value="CARBONIC ANHYDRASE"/>
    <property type="match status" value="1"/>
</dbReference>
<evidence type="ECO:0000313" key="9">
    <source>
        <dbReference type="EMBL" id="CAK0860408.1"/>
    </source>
</evidence>
<evidence type="ECO:0000256" key="4">
    <source>
        <dbReference type="ARBA" id="ARBA00022833"/>
    </source>
</evidence>
<dbReference type="PROSITE" id="PS51144">
    <property type="entry name" value="ALPHA_CA_2"/>
    <property type="match status" value="1"/>
</dbReference>
<proteinExistence type="inferred from homology"/>
<keyword evidence="10" id="KW-1185">Reference proteome</keyword>
<accession>A0ABN9UMK6</accession>
<sequence>SLRGRGSAPPARRWPRPRGRAAFPRAPGRSPGPCPPRNAARGGGRRGPPEPGASAPGGARHAAGRRDRGGGGAPGWDYSDDGKSWRMGQCCAGAGQSPINISEAARHSNTSAGPRSLFYRYDRYYRPITMRNDGRVLAGELEGPAGGFALGAHYPAGIDAEYELWRLEIHSPSEHTFLGKRVDLEVQLFHRLAGASEADAQAPNHTAVVSLGYASSLQPSPISRPPAVLDALRQGGLPQEEGAETLVNGDSSVFVDLARAFQPLPGQAFWQYTGSLTSPPCTADVQWFVRSSPLPARPDALEAYRRALQAGRGLERAAEAGNARALQPSCGARLTRWAAEAAFQDSAAEEKESNEAAFRRAEADNVGNEDALANAIGGTGPVSTAESQARLDYERCAQAIASSEAELQGAARQAAAECDGAVATASYLGEVGTEASGALNSVQQAQCASSQAVAARLRIQAEVQKRTCRALKRKADAAQR</sequence>
<dbReference type="EMBL" id="CAUYUJ010015974">
    <property type="protein sequence ID" value="CAK0860408.1"/>
    <property type="molecule type" value="Genomic_DNA"/>
</dbReference>
<dbReference type="Proteomes" id="UP001189429">
    <property type="component" value="Unassembled WGS sequence"/>
</dbReference>
<evidence type="ECO:0000256" key="2">
    <source>
        <dbReference type="ARBA" id="ARBA00012925"/>
    </source>
</evidence>
<organism evidence="9 10">
    <name type="scientific">Prorocentrum cordatum</name>
    <dbReference type="NCBI Taxonomy" id="2364126"/>
    <lineage>
        <taxon>Eukaryota</taxon>
        <taxon>Sar</taxon>
        <taxon>Alveolata</taxon>
        <taxon>Dinophyceae</taxon>
        <taxon>Prorocentrales</taxon>
        <taxon>Prorocentraceae</taxon>
        <taxon>Prorocentrum</taxon>
    </lineage>
</organism>
<reference evidence="9" key="1">
    <citation type="submission" date="2023-10" db="EMBL/GenBank/DDBJ databases">
        <authorList>
            <person name="Chen Y."/>
            <person name="Shah S."/>
            <person name="Dougan E. K."/>
            <person name="Thang M."/>
            <person name="Chan C."/>
        </authorList>
    </citation>
    <scope>NUCLEOTIDE SEQUENCE [LARGE SCALE GENOMIC DNA]</scope>
</reference>
<comment type="similarity">
    <text evidence="1">Belongs to the alpha-carbonic anhydrase family.</text>
</comment>
<evidence type="ECO:0000256" key="1">
    <source>
        <dbReference type="ARBA" id="ARBA00010718"/>
    </source>
</evidence>
<dbReference type="SUPFAM" id="SSF51069">
    <property type="entry name" value="Carbonic anhydrase"/>
    <property type="match status" value="1"/>
</dbReference>
<comment type="caution">
    <text evidence="9">The sequence shown here is derived from an EMBL/GenBank/DDBJ whole genome shotgun (WGS) entry which is preliminary data.</text>
</comment>
<feature type="compositionally biased region" description="Low complexity" evidence="7">
    <location>
        <begin position="20"/>
        <end position="29"/>
    </location>
</feature>
<dbReference type="SMART" id="SM01057">
    <property type="entry name" value="Carb_anhydrase"/>
    <property type="match status" value="1"/>
</dbReference>
<feature type="compositionally biased region" description="Low complexity" evidence="7">
    <location>
        <begin position="52"/>
        <end position="61"/>
    </location>
</feature>
<dbReference type="InterPro" id="IPR036398">
    <property type="entry name" value="CA_dom_sf"/>
</dbReference>
<dbReference type="Pfam" id="PF00194">
    <property type="entry name" value="Carb_anhydrase"/>
    <property type="match status" value="1"/>
</dbReference>